<evidence type="ECO:0000313" key="1">
    <source>
        <dbReference type="EMBL" id="CAD7013232.1"/>
    </source>
</evidence>
<reference evidence="1" key="1">
    <citation type="submission" date="2020-11" db="EMBL/GenBank/DDBJ databases">
        <authorList>
            <person name="Whitehead M."/>
        </authorList>
    </citation>
    <scope>NUCLEOTIDE SEQUENCE</scope>
    <source>
        <strain evidence="1">EGII</strain>
    </source>
</reference>
<proteinExistence type="predicted"/>
<name>A0A811VGG2_CERCA</name>
<dbReference type="Proteomes" id="UP000606786">
    <property type="component" value="Unassembled WGS sequence"/>
</dbReference>
<evidence type="ECO:0000313" key="2">
    <source>
        <dbReference type="Proteomes" id="UP000606786"/>
    </source>
</evidence>
<gene>
    <name evidence="1" type="ORF">CCAP1982_LOCUS21303</name>
</gene>
<dbReference type="EMBL" id="CAJHJT010000056">
    <property type="protein sequence ID" value="CAD7013232.1"/>
    <property type="molecule type" value="Genomic_DNA"/>
</dbReference>
<sequence length="90" mass="9522">MCERLVTLELVVLVAVWLAVLLVVLGSTYLLGAIGANMPVVTTVPVVSTITTYPSYATGYGYGYGGYSPIGFGGLGYVDKEYFEVCPTSN</sequence>
<keyword evidence="2" id="KW-1185">Reference proteome</keyword>
<protein>
    <submittedName>
        <fullName evidence="1">(Mediterranean fruit fly) hypothetical protein</fullName>
    </submittedName>
</protein>
<comment type="caution">
    <text evidence="1">The sequence shown here is derived from an EMBL/GenBank/DDBJ whole genome shotgun (WGS) entry which is preliminary data.</text>
</comment>
<dbReference type="AlphaFoldDB" id="A0A811VGG2"/>
<accession>A0A811VGG2</accession>
<organism evidence="1 2">
    <name type="scientific">Ceratitis capitata</name>
    <name type="common">Mediterranean fruit fly</name>
    <name type="synonym">Tephritis capitata</name>
    <dbReference type="NCBI Taxonomy" id="7213"/>
    <lineage>
        <taxon>Eukaryota</taxon>
        <taxon>Metazoa</taxon>
        <taxon>Ecdysozoa</taxon>
        <taxon>Arthropoda</taxon>
        <taxon>Hexapoda</taxon>
        <taxon>Insecta</taxon>
        <taxon>Pterygota</taxon>
        <taxon>Neoptera</taxon>
        <taxon>Endopterygota</taxon>
        <taxon>Diptera</taxon>
        <taxon>Brachycera</taxon>
        <taxon>Muscomorpha</taxon>
        <taxon>Tephritoidea</taxon>
        <taxon>Tephritidae</taxon>
        <taxon>Ceratitis</taxon>
        <taxon>Ceratitis</taxon>
    </lineage>
</organism>